<protein>
    <submittedName>
        <fullName evidence="1">Uncharacterized protein</fullName>
    </submittedName>
</protein>
<dbReference type="GO" id="GO:0044611">
    <property type="term" value="C:nuclear pore inner ring"/>
    <property type="evidence" value="ECO:0007669"/>
    <property type="project" value="TreeGrafter"/>
</dbReference>
<sequence length="564" mass="58374">MDAQEDGVPPEKRIAHLALAAADIRGVRAGDNSMDVDGSAVRYSREELASLPKLANVEGMLELANVEGMLEVRCDMRAAVLSAEACASLPKLASAEGMLEAALGARASVCANRADMAHIQCDVKAHLEATAQQLLSAAEGSAAQTDGARPPPRWALWQFISFPCAGRARSQHSALHIAASSGATARYCSVPPASVAKAMRDEAQRRAAAAAALDAALLEATPLYNDYARRFAVWDACLVTIAACASDDAAEVEALWRALVWRAVPLRAGWEKVRGRSSARSVTLEAGGGGGGRVVAARRLTLRAQERIAQDWLNGTRASRDRPIMQHTAARLLGARSATLFEETGWQADLQAQVSALGQQLLSKPGGAAAFPLPLLVAELEELALHHAYAVAQRAKTDTEAAGATVVVDTVAERWPLEALLGAAPAAHAEVFAAYSNAARANERASGDKQLQLTVQVSRLVQSWLAAAANGGAAAVGGGGGASTAAASLAAANANGALARRIGDLRMRLMALPNISTKRSAAAQASAALNAALQELAKRAGGGAARDAAAPASTAGGFPALMWR</sequence>
<dbReference type="PANTHER" id="PTHR10350">
    <property type="entry name" value="NUCLEAR PORE COMPLEX PROTEIN NUP155"/>
    <property type="match status" value="1"/>
</dbReference>
<proteinExistence type="predicted"/>
<evidence type="ECO:0000313" key="1">
    <source>
        <dbReference type="EMBL" id="KAG5180254.1"/>
    </source>
</evidence>
<dbReference type="InterPro" id="IPR004870">
    <property type="entry name" value="Nucleoporin_Nup155"/>
</dbReference>
<comment type="caution">
    <text evidence="1">The sequence shown here is derived from an EMBL/GenBank/DDBJ whole genome shotgun (WGS) entry which is preliminary data.</text>
</comment>
<dbReference type="Proteomes" id="UP000664859">
    <property type="component" value="Unassembled WGS sequence"/>
</dbReference>
<dbReference type="EMBL" id="JAFCMP010000401">
    <property type="protein sequence ID" value="KAG5180254.1"/>
    <property type="molecule type" value="Genomic_DNA"/>
</dbReference>
<dbReference type="GO" id="GO:0036228">
    <property type="term" value="P:protein localization to nuclear inner membrane"/>
    <property type="evidence" value="ECO:0007669"/>
    <property type="project" value="TreeGrafter"/>
</dbReference>
<dbReference type="GO" id="GO:0006405">
    <property type="term" value="P:RNA export from nucleus"/>
    <property type="evidence" value="ECO:0007669"/>
    <property type="project" value="TreeGrafter"/>
</dbReference>
<keyword evidence="2" id="KW-1185">Reference proteome</keyword>
<dbReference type="GO" id="GO:0000972">
    <property type="term" value="P:transcription-dependent tethering of RNA polymerase II gene DNA at nuclear periphery"/>
    <property type="evidence" value="ECO:0007669"/>
    <property type="project" value="TreeGrafter"/>
</dbReference>
<dbReference type="Gene3D" id="1.20.120.1880">
    <property type="entry name" value="Nucleoporin, helical C-terminal domain"/>
    <property type="match status" value="1"/>
</dbReference>
<dbReference type="PANTHER" id="PTHR10350:SF6">
    <property type="entry name" value="NUCLEAR PORE COMPLEX PROTEIN NUP155"/>
    <property type="match status" value="1"/>
</dbReference>
<evidence type="ECO:0000313" key="2">
    <source>
        <dbReference type="Proteomes" id="UP000664859"/>
    </source>
</evidence>
<dbReference type="GO" id="GO:0006606">
    <property type="term" value="P:protein import into nucleus"/>
    <property type="evidence" value="ECO:0007669"/>
    <property type="project" value="TreeGrafter"/>
</dbReference>
<name>A0A835YSE8_9STRA</name>
<gene>
    <name evidence="1" type="ORF">JKP88DRAFT_324210</name>
</gene>
<organism evidence="1 2">
    <name type="scientific">Tribonema minus</name>
    <dbReference type="NCBI Taxonomy" id="303371"/>
    <lineage>
        <taxon>Eukaryota</taxon>
        <taxon>Sar</taxon>
        <taxon>Stramenopiles</taxon>
        <taxon>Ochrophyta</taxon>
        <taxon>PX clade</taxon>
        <taxon>Xanthophyceae</taxon>
        <taxon>Tribonematales</taxon>
        <taxon>Tribonemataceae</taxon>
        <taxon>Tribonema</taxon>
    </lineage>
</organism>
<dbReference type="InterPro" id="IPR042538">
    <property type="entry name" value="Nucleoporin_Nup155_C_3"/>
</dbReference>
<accession>A0A835YSE8</accession>
<dbReference type="AlphaFoldDB" id="A0A835YSE8"/>
<reference evidence="1" key="1">
    <citation type="submission" date="2021-02" db="EMBL/GenBank/DDBJ databases">
        <title>First Annotated Genome of the Yellow-green Alga Tribonema minus.</title>
        <authorList>
            <person name="Mahan K.M."/>
        </authorList>
    </citation>
    <scope>NUCLEOTIDE SEQUENCE</scope>
    <source>
        <strain evidence="1">UTEX B ZZ1240</strain>
    </source>
</reference>
<dbReference type="GO" id="GO:0017056">
    <property type="term" value="F:structural constituent of nuclear pore"/>
    <property type="evidence" value="ECO:0007669"/>
    <property type="project" value="InterPro"/>
</dbReference>